<dbReference type="VEuPathDB" id="PiroplasmaDB:BEWA_038190"/>
<dbReference type="Pfam" id="PF00887">
    <property type="entry name" value="ACBP"/>
    <property type="match status" value="1"/>
</dbReference>
<dbReference type="InterPro" id="IPR035984">
    <property type="entry name" value="Acyl-CoA-binding_sf"/>
</dbReference>
<dbReference type="Gene3D" id="1.20.80.10">
    <property type="match status" value="1"/>
</dbReference>
<proteinExistence type="predicted"/>
<dbReference type="AlphaFoldDB" id="L1LEE6"/>
<dbReference type="RefSeq" id="XP_004833234.1">
    <property type="nucleotide sequence ID" value="XM_004833177.1"/>
</dbReference>
<dbReference type="PROSITE" id="PS50088">
    <property type="entry name" value="ANK_REPEAT"/>
    <property type="match status" value="2"/>
</dbReference>
<comment type="caution">
    <text evidence="6">The sequence shown here is derived from an EMBL/GenBank/DDBJ whole genome shotgun (WGS) entry which is preliminary data.</text>
</comment>
<feature type="repeat" description="ANK" evidence="4">
    <location>
        <begin position="171"/>
        <end position="203"/>
    </location>
</feature>
<dbReference type="eggNOG" id="KOG0817">
    <property type="taxonomic scope" value="Eukaryota"/>
</dbReference>
<dbReference type="EC" id="3.1.1.5" evidence="6"/>
<keyword evidence="6" id="KW-0012">Acyltransferase</keyword>
<dbReference type="GO" id="GO:0000062">
    <property type="term" value="F:fatty-acyl-CoA binding"/>
    <property type="evidence" value="ECO:0007669"/>
    <property type="project" value="InterPro"/>
</dbReference>
<dbReference type="PANTHER" id="PTHR24119">
    <property type="entry name" value="ACYL-COA-BINDING DOMAIN-CONTAINING PROTEIN 6"/>
    <property type="match status" value="1"/>
</dbReference>
<dbReference type="Gene3D" id="1.25.40.20">
    <property type="entry name" value="Ankyrin repeat-containing domain"/>
    <property type="match status" value="1"/>
</dbReference>
<dbReference type="GO" id="GO:0004622">
    <property type="term" value="F:phosphatidylcholine lysophospholipase activity"/>
    <property type="evidence" value="ECO:0007669"/>
    <property type="project" value="UniProtKB-EC"/>
</dbReference>
<keyword evidence="1" id="KW-0677">Repeat</keyword>
<dbReference type="PROSITE" id="PS51228">
    <property type="entry name" value="ACB_2"/>
    <property type="match status" value="1"/>
</dbReference>
<keyword evidence="7" id="KW-1185">Reference proteome</keyword>
<evidence type="ECO:0000313" key="6">
    <source>
        <dbReference type="EMBL" id="EKX73782.1"/>
    </source>
</evidence>
<keyword evidence="6" id="KW-0808">Transferase</keyword>
<evidence type="ECO:0000256" key="3">
    <source>
        <dbReference type="ARBA" id="ARBA00023121"/>
    </source>
</evidence>
<dbReference type="EMBL" id="ACOU01000002">
    <property type="protein sequence ID" value="EKX73782.1"/>
    <property type="molecule type" value="Genomic_DNA"/>
</dbReference>
<keyword evidence="6" id="KW-0378">Hydrolase</keyword>
<dbReference type="PRINTS" id="PR00689">
    <property type="entry name" value="ACOABINDINGP"/>
</dbReference>
<evidence type="ECO:0000259" key="5">
    <source>
        <dbReference type="PROSITE" id="PS51228"/>
    </source>
</evidence>
<dbReference type="SMART" id="SM00248">
    <property type="entry name" value="ANK"/>
    <property type="match status" value="2"/>
</dbReference>
<evidence type="ECO:0000256" key="2">
    <source>
        <dbReference type="ARBA" id="ARBA00023043"/>
    </source>
</evidence>
<evidence type="ECO:0000256" key="4">
    <source>
        <dbReference type="PROSITE-ProRule" id="PRU00023"/>
    </source>
</evidence>
<dbReference type="PANTHER" id="PTHR24119:SF0">
    <property type="entry name" value="ACYL-COA-BINDING DOMAIN-CONTAINING PROTEIN 6"/>
    <property type="match status" value="1"/>
</dbReference>
<organism evidence="6 7">
    <name type="scientific">Theileria equi strain WA</name>
    <dbReference type="NCBI Taxonomy" id="1537102"/>
    <lineage>
        <taxon>Eukaryota</taxon>
        <taxon>Sar</taxon>
        <taxon>Alveolata</taxon>
        <taxon>Apicomplexa</taxon>
        <taxon>Aconoidasida</taxon>
        <taxon>Piroplasmida</taxon>
        <taxon>Theileriidae</taxon>
        <taxon>Theileria</taxon>
    </lineage>
</organism>
<dbReference type="InterPro" id="IPR000582">
    <property type="entry name" value="Acyl-CoA-binding_protein"/>
</dbReference>
<name>L1LEE6_THEEQ</name>
<feature type="repeat" description="ANK" evidence="4">
    <location>
        <begin position="204"/>
        <end position="236"/>
    </location>
</feature>
<dbReference type="Pfam" id="PF12796">
    <property type="entry name" value="Ank_2"/>
    <property type="match status" value="1"/>
</dbReference>
<dbReference type="SUPFAM" id="SSF48403">
    <property type="entry name" value="Ankyrin repeat"/>
    <property type="match status" value="1"/>
</dbReference>
<dbReference type="OrthoDB" id="194358at2759"/>
<accession>L1LEE6</accession>
<dbReference type="InterPro" id="IPR036770">
    <property type="entry name" value="Ankyrin_rpt-contain_sf"/>
</dbReference>
<sequence length="251" mass="27927">MFLQSVGSYFYSLVEPIIFYFNLGSLPLDDFERACKVVALKRSDGSLSDQDFYILFGLFKQATVGNYNVTDESDGDTVQLLKWSSWKNCNGKSRKESMLEYISITNSLFGDFTPDEGSMGFGVLSQVNLLDNLDKNFPHNEFFSQVTSGNLEAIKEILKDDPNMVNVTTPEGLTPLHLAADRGFDHIVKLLIKYGADINAVDDNGDTALHVAIESEQQEIIKILIDNNANTELGNIDGLTQSEMLNSRMPS</sequence>
<dbReference type="EC" id="2.3.1.48" evidence="6"/>
<dbReference type="PROSITE" id="PS50297">
    <property type="entry name" value="ANK_REP_REGION"/>
    <property type="match status" value="2"/>
</dbReference>
<keyword evidence="3" id="KW-0446">Lipid-binding</keyword>
<dbReference type="KEGG" id="beq:BEWA_038190"/>
<keyword evidence="2 4" id="KW-0040">ANK repeat</keyword>
<reference evidence="6 7" key="1">
    <citation type="journal article" date="2012" name="BMC Genomics">
        <title>Comparative genomic analysis and phylogenetic position of Theileria equi.</title>
        <authorList>
            <person name="Kappmeyer L.S."/>
            <person name="Thiagarajan M."/>
            <person name="Herndon D.R."/>
            <person name="Ramsay J.D."/>
            <person name="Caler E."/>
            <person name="Djikeng A."/>
            <person name="Gillespie J.J."/>
            <person name="Lau A.O."/>
            <person name="Roalson E.H."/>
            <person name="Silva J.C."/>
            <person name="Silva M.G."/>
            <person name="Suarez C.E."/>
            <person name="Ueti M.W."/>
            <person name="Nene V.M."/>
            <person name="Mealey R.H."/>
            <person name="Knowles D.P."/>
            <person name="Brayton K.A."/>
        </authorList>
    </citation>
    <scope>NUCLEOTIDE SEQUENCE [LARGE SCALE GENOMIC DNA]</scope>
    <source>
        <strain evidence="6 7">WA</strain>
    </source>
</reference>
<dbReference type="GeneID" id="15803146"/>
<protein>
    <submittedName>
        <fullName evidence="6">Ankyrin repeat domain containing protein</fullName>
        <ecNumber evidence="6">2.3.1.48</ecNumber>
        <ecNumber evidence="6">3.1.1.5</ecNumber>
    </submittedName>
</protein>
<dbReference type="Proteomes" id="UP000031512">
    <property type="component" value="Unassembled WGS sequence"/>
</dbReference>
<dbReference type="GO" id="GO:0061733">
    <property type="term" value="F:protein-lysine-acetyltransferase activity"/>
    <property type="evidence" value="ECO:0007669"/>
    <property type="project" value="UniProtKB-EC"/>
</dbReference>
<dbReference type="SUPFAM" id="SSF47027">
    <property type="entry name" value="Acyl-CoA binding protein"/>
    <property type="match status" value="1"/>
</dbReference>
<gene>
    <name evidence="6" type="ORF">BEWA_038190</name>
</gene>
<dbReference type="InterPro" id="IPR014352">
    <property type="entry name" value="FERM/acyl-CoA-bd_prot_sf"/>
</dbReference>
<feature type="domain" description="ACB" evidence="5">
    <location>
        <begin position="27"/>
        <end position="114"/>
    </location>
</feature>
<evidence type="ECO:0000256" key="1">
    <source>
        <dbReference type="ARBA" id="ARBA00022737"/>
    </source>
</evidence>
<dbReference type="STRING" id="1537102.L1LEE6"/>
<evidence type="ECO:0000313" key="7">
    <source>
        <dbReference type="Proteomes" id="UP000031512"/>
    </source>
</evidence>
<dbReference type="InterPro" id="IPR002110">
    <property type="entry name" value="Ankyrin_rpt"/>
</dbReference>